<evidence type="ECO:0000313" key="6">
    <source>
        <dbReference type="EMBL" id="PRP89554.1"/>
    </source>
</evidence>
<proteinExistence type="inferred from homology"/>
<dbReference type="PANTHER" id="PTHR24045:SF0">
    <property type="entry name" value="N-ACETYLGLUCOSAMINE-1-PHOSPHOTRANSFERASE SUBUNITS ALPHA_BETA"/>
    <property type="match status" value="1"/>
</dbReference>
<dbReference type="GO" id="GO:0005794">
    <property type="term" value="C:Golgi apparatus"/>
    <property type="evidence" value="ECO:0007669"/>
    <property type="project" value="TreeGrafter"/>
</dbReference>
<dbReference type="STRING" id="1890364.A0A2P6P035"/>
<feature type="domain" description="Stealth protein CR1 conserved region 1" evidence="5">
    <location>
        <begin position="77"/>
        <end position="91"/>
    </location>
</feature>
<dbReference type="AlphaFoldDB" id="A0A2P6P035"/>
<dbReference type="Pfam" id="PF11380">
    <property type="entry name" value="Stealth_CR2"/>
    <property type="match status" value="1"/>
</dbReference>
<feature type="chain" id="PRO_5015111816" description="EF-hand domain-containing protein" evidence="3">
    <location>
        <begin position="22"/>
        <end position="580"/>
    </location>
</feature>
<reference evidence="6 7" key="1">
    <citation type="journal article" date="2018" name="Genome Biol. Evol.">
        <title>Multiple Roots of Fruiting Body Formation in Amoebozoa.</title>
        <authorList>
            <person name="Hillmann F."/>
            <person name="Forbes G."/>
            <person name="Novohradska S."/>
            <person name="Ferling I."/>
            <person name="Riege K."/>
            <person name="Groth M."/>
            <person name="Westermann M."/>
            <person name="Marz M."/>
            <person name="Spaller T."/>
            <person name="Winckler T."/>
            <person name="Schaap P."/>
            <person name="Glockner G."/>
        </authorList>
    </citation>
    <scope>NUCLEOTIDE SEQUENCE [LARGE SCALE GENOMIC DNA]</scope>
    <source>
        <strain evidence="6 7">Jena</strain>
    </source>
</reference>
<dbReference type="GO" id="GO:0046835">
    <property type="term" value="P:carbohydrate phosphorylation"/>
    <property type="evidence" value="ECO:0007669"/>
    <property type="project" value="TreeGrafter"/>
</dbReference>
<keyword evidence="2" id="KW-0808">Transferase</keyword>
<name>A0A2P6P035_9EUKA</name>
<dbReference type="InterPro" id="IPR031358">
    <property type="entry name" value="Stealth_CR1"/>
</dbReference>
<evidence type="ECO:0000313" key="7">
    <source>
        <dbReference type="Proteomes" id="UP000241769"/>
    </source>
</evidence>
<dbReference type="InParanoid" id="A0A2P6P035"/>
<evidence type="ECO:0000259" key="5">
    <source>
        <dbReference type="Pfam" id="PF17101"/>
    </source>
</evidence>
<dbReference type="OrthoDB" id="24921at2759"/>
<keyword evidence="7" id="KW-1185">Reference proteome</keyword>
<dbReference type="GO" id="GO:0003976">
    <property type="term" value="F:UDP-N-acetylglucosamine-lysosomal-enzyme N-acetylglucosaminephosphotransferase activity"/>
    <property type="evidence" value="ECO:0007669"/>
    <property type="project" value="TreeGrafter"/>
</dbReference>
<comment type="caution">
    <text evidence="6">The sequence shown here is derived from an EMBL/GenBank/DDBJ whole genome shotgun (WGS) entry which is preliminary data.</text>
</comment>
<organism evidence="6 7">
    <name type="scientific">Planoprotostelium fungivorum</name>
    <dbReference type="NCBI Taxonomy" id="1890364"/>
    <lineage>
        <taxon>Eukaryota</taxon>
        <taxon>Amoebozoa</taxon>
        <taxon>Evosea</taxon>
        <taxon>Variosea</taxon>
        <taxon>Cavosteliida</taxon>
        <taxon>Cavosteliaceae</taxon>
        <taxon>Planoprotostelium</taxon>
    </lineage>
</organism>
<protein>
    <recommendedName>
        <fullName evidence="8">EF-hand domain-containing protein</fullName>
    </recommendedName>
</protein>
<dbReference type="InterPro" id="IPR047141">
    <property type="entry name" value="Stealth"/>
</dbReference>
<feature type="signal peptide" evidence="3">
    <location>
        <begin position="1"/>
        <end position="21"/>
    </location>
</feature>
<keyword evidence="3" id="KW-0732">Signal</keyword>
<evidence type="ECO:0008006" key="8">
    <source>
        <dbReference type="Google" id="ProtNLM"/>
    </source>
</evidence>
<gene>
    <name evidence="6" type="ORF">PROFUN_00818</name>
</gene>
<dbReference type="InterPro" id="IPR021520">
    <property type="entry name" value="Stealth_CR2"/>
</dbReference>
<evidence type="ECO:0000256" key="1">
    <source>
        <dbReference type="ARBA" id="ARBA00007583"/>
    </source>
</evidence>
<dbReference type="PANTHER" id="PTHR24045">
    <property type="match status" value="1"/>
</dbReference>
<dbReference type="EMBL" id="MDYQ01000002">
    <property type="protein sequence ID" value="PRP89554.1"/>
    <property type="molecule type" value="Genomic_DNA"/>
</dbReference>
<sequence length="580" mass="67375">MTPNSQRLTLHLALLCTIVAASLPFQDDGKCTEAKEMKLDDVRYVRMEEAIKGMKLDGWEEEWISSGRTSHKFQKVPKIDFVYTWVNGSDPYFTETESAYAGVYSKDRRWQKNHKNHRWNELDELRYGIRSVWSFAQDFLNNLFIIVNEVWDGEKWIDQVPSWFNSEKDNERVKIIGTKQIFREEAKDCLPTFNSNTIETQLHNTRSSVDIFVALSNDMMLGTDHSASDFYSPLFGLTLGFGYETPPNRQVPFSESEISSLPANDIAIGTSSFMLSRLFGIRTRLTPYHFGHVMSRSLTHEAFHSFPQLSLTSSLSRYRNDATQMDTWFLTSHYVMERFREALLWSYLSLRMDSDGNGIIDLMERKAIIKDIIKVKYQPGYMRTHRQLHFEMDEVLHGADLPPTMAETIRWTSMDGPVGMDVQCQWFNPETCFSHSDVPGNITIERALDNFVRSNTQCGDCTIQRLLQDHPRGYEPLLPPREKVQERDMAIKAIRRYQYSVVPNSMSRFVSLKGEMDVPLLKKRGGDIKDSLHSPVVPQYCFNDDLNEKLTEEMVERTKQNLWHFYESIASVPTPFEKRE</sequence>
<evidence type="ECO:0000256" key="2">
    <source>
        <dbReference type="ARBA" id="ARBA00022679"/>
    </source>
</evidence>
<evidence type="ECO:0000256" key="3">
    <source>
        <dbReference type="SAM" id="SignalP"/>
    </source>
</evidence>
<feature type="domain" description="Stealth protein CR2 conserved region 2" evidence="4">
    <location>
        <begin position="118"/>
        <end position="232"/>
    </location>
</feature>
<dbReference type="Proteomes" id="UP000241769">
    <property type="component" value="Unassembled WGS sequence"/>
</dbReference>
<accession>A0A2P6P035</accession>
<evidence type="ECO:0000259" key="4">
    <source>
        <dbReference type="Pfam" id="PF11380"/>
    </source>
</evidence>
<comment type="similarity">
    <text evidence="1">Belongs to the stealth family.</text>
</comment>
<dbReference type="GO" id="GO:0016256">
    <property type="term" value="P:N-glycan processing to lysosome"/>
    <property type="evidence" value="ECO:0007669"/>
    <property type="project" value="TreeGrafter"/>
</dbReference>
<dbReference type="Pfam" id="PF17101">
    <property type="entry name" value="Stealth_CR1"/>
    <property type="match status" value="1"/>
</dbReference>